<dbReference type="InterPro" id="IPR057358">
    <property type="entry name" value="UBL_ZFAND1-like"/>
</dbReference>
<dbReference type="InParanoid" id="A0A6J0T799"/>
<evidence type="ECO:0000256" key="1">
    <source>
        <dbReference type="ARBA" id="ARBA00022723"/>
    </source>
</evidence>
<dbReference type="PANTHER" id="PTHR14677">
    <property type="entry name" value="ARSENITE INDUCUBLE RNA ASSOCIATED PROTEIN AIP-1-RELATED"/>
    <property type="match status" value="1"/>
</dbReference>
<dbReference type="CTD" id="79752"/>
<keyword evidence="1" id="KW-0479">Metal-binding</keyword>
<evidence type="ECO:0000259" key="5">
    <source>
        <dbReference type="PROSITE" id="PS51039"/>
    </source>
</evidence>
<dbReference type="PROSITE" id="PS51039">
    <property type="entry name" value="ZF_AN1"/>
    <property type="match status" value="2"/>
</dbReference>
<evidence type="ECO:0000256" key="4">
    <source>
        <dbReference type="PROSITE-ProRule" id="PRU00449"/>
    </source>
</evidence>
<evidence type="ECO:0000256" key="3">
    <source>
        <dbReference type="ARBA" id="ARBA00022833"/>
    </source>
</evidence>
<dbReference type="Proteomes" id="UP001652642">
    <property type="component" value="Chromosome 4"/>
</dbReference>
<keyword evidence="6" id="KW-1185">Reference proteome</keyword>
<dbReference type="Pfam" id="PF01428">
    <property type="entry name" value="zf-AN1"/>
    <property type="match status" value="2"/>
</dbReference>
<dbReference type="InterPro" id="IPR000058">
    <property type="entry name" value="Znf_AN1"/>
</dbReference>
<dbReference type="KEGG" id="pvt:110075903"/>
<dbReference type="FunCoup" id="A0A6J0T799">
    <property type="interactions" value="266"/>
</dbReference>
<dbReference type="SUPFAM" id="SSF118310">
    <property type="entry name" value="AN1-like Zinc finger"/>
    <property type="match status" value="2"/>
</dbReference>
<organism evidence="6 7">
    <name type="scientific">Pogona vitticeps</name>
    <name type="common">central bearded dragon</name>
    <dbReference type="NCBI Taxonomy" id="103695"/>
    <lineage>
        <taxon>Eukaryota</taxon>
        <taxon>Metazoa</taxon>
        <taxon>Chordata</taxon>
        <taxon>Craniata</taxon>
        <taxon>Vertebrata</taxon>
        <taxon>Euteleostomi</taxon>
        <taxon>Lepidosauria</taxon>
        <taxon>Squamata</taxon>
        <taxon>Bifurcata</taxon>
        <taxon>Unidentata</taxon>
        <taxon>Episquamata</taxon>
        <taxon>Toxicofera</taxon>
        <taxon>Iguania</taxon>
        <taxon>Acrodonta</taxon>
        <taxon>Agamidae</taxon>
        <taxon>Amphibolurinae</taxon>
        <taxon>Pogona</taxon>
    </lineage>
</organism>
<dbReference type="OrthoDB" id="431929at2759"/>
<protein>
    <submittedName>
        <fullName evidence="7">AN1-type zinc finger protein 1 isoform X1</fullName>
    </submittedName>
</protein>
<dbReference type="Gene3D" id="4.10.1110.10">
    <property type="entry name" value="AN1-like Zinc finger"/>
    <property type="match status" value="2"/>
</dbReference>
<dbReference type="AlphaFoldDB" id="A0A6J0T799"/>
<dbReference type="GO" id="GO:0035617">
    <property type="term" value="P:stress granule disassembly"/>
    <property type="evidence" value="ECO:0007669"/>
    <property type="project" value="TreeGrafter"/>
</dbReference>
<accession>A0A6J0T799</accession>
<keyword evidence="3" id="KW-0862">Zinc</keyword>
<keyword evidence="2 4" id="KW-0863">Zinc-finger</keyword>
<dbReference type="GO" id="GO:0008270">
    <property type="term" value="F:zinc ion binding"/>
    <property type="evidence" value="ECO:0007669"/>
    <property type="project" value="UniProtKB-KW"/>
</dbReference>
<dbReference type="InterPro" id="IPR035896">
    <property type="entry name" value="AN1-like_Znf"/>
</dbReference>
<dbReference type="PANTHER" id="PTHR14677:SF37">
    <property type="entry name" value="AN1-TYPE ZINC FINGER PROTEIN 1"/>
    <property type="match status" value="1"/>
</dbReference>
<name>A0A6J0T799_9SAUR</name>
<evidence type="ECO:0000313" key="7">
    <source>
        <dbReference type="RefSeq" id="XP_020643233.2"/>
    </source>
</evidence>
<dbReference type="Pfam" id="PF25327">
    <property type="entry name" value="UBL_ZFAND1"/>
    <property type="match status" value="1"/>
</dbReference>
<feature type="domain" description="AN1-type" evidence="5">
    <location>
        <begin position="64"/>
        <end position="112"/>
    </location>
</feature>
<gene>
    <name evidence="7" type="primary">ZFAND1</name>
</gene>
<proteinExistence type="predicted"/>
<evidence type="ECO:0000256" key="2">
    <source>
        <dbReference type="ARBA" id="ARBA00022771"/>
    </source>
</evidence>
<dbReference type="GO" id="GO:0010494">
    <property type="term" value="C:cytoplasmic stress granule"/>
    <property type="evidence" value="ECO:0007669"/>
    <property type="project" value="TreeGrafter"/>
</dbReference>
<feature type="domain" description="AN1-type" evidence="5">
    <location>
        <begin position="10"/>
        <end position="58"/>
    </location>
</feature>
<evidence type="ECO:0000313" key="6">
    <source>
        <dbReference type="Proteomes" id="UP001652642"/>
    </source>
</evidence>
<dbReference type="SMART" id="SM00154">
    <property type="entry name" value="ZnF_AN1"/>
    <property type="match status" value="2"/>
</dbReference>
<dbReference type="RefSeq" id="XP_020643233.2">
    <property type="nucleotide sequence ID" value="XM_020787574.2"/>
</dbReference>
<dbReference type="GeneID" id="110075903"/>
<reference evidence="7" key="1">
    <citation type="submission" date="2025-08" db="UniProtKB">
        <authorList>
            <consortium name="RefSeq"/>
        </authorList>
    </citation>
    <scope>IDENTIFICATION</scope>
</reference>
<sequence length="274" mass="30775">MRSVKNMAELEIGQHCQVEDCGQLDFLPFICDGCSGCFCLQHRSRAAHNCSGANLKSEDLKPDHHKSILCTYKGCEGRELVPVLCAYCEKHFCLRHRHQSDHECEKLEIPKPRMAATQQLVRDIVESKKGGTASKRCRGAKNNETAAKVALMKLKMHACGDVSLPQTERIYFQVFLPKETKEKSKPMFFCSRWSIGRVIDSAASLAKLKNDNNRSAAKKLRLCHAASGEALPLDHSLASWINCKETPLYNGGNIILEYLDNNVQFLEDADSYLE</sequence>